<organism evidence="7 8">
    <name type="scientific">Acrobeloides nanus</name>
    <dbReference type="NCBI Taxonomy" id="290746"/>
    <lineage>
        <taxon>Eukaryota</taxon>
        <taxon>Metazoa</taxon>
        <taxon>Ecdysozoa</taxon>
        <taxon>Nematoda</taxon>
        <taxon>Chromadorea</taxon>
        <taxon>Rhabditida</taxon>
        <taxon>Tylenchina</taxon>
        <taxon>Cephalobomorpha</taxon>
        <taxon>Cephaloboidea</taxon>
        <taxon>Cephalobidae</taxon>
        <taxon>Acrobeloides</taxon>
    </lineage>
</organism>
<sequence length="232" mass="27006">MAFLMTFFHYIEYSTEIDVTACARVNATIRHISQLYSPKNIRVKYVLYAKFIQLLAIAFPVIAVAILNVSLIYFLKKNKEMMRDAQHCIRDSRRSSEVYTFQRQERKVTATVLAIVTCFTITHLPTLIPFIWEQIYAYQKTKPTMLFNNIVIVLNTLLVSGKVLNFVLFCSSSAHFRRRTVKIFYKYLCINPRKKSSSVCQCPLPKHTIRLNSYRARETLLPRQSNLSTKSA</sequence>
<feature type="transmembrane region" description="Helical" evidence="5">
    <location>
        <begin position="152"/>
        <end position="176"/>
    </location>
</feature>
<accession>A0A914C6Z7</accession>
<dbReference type="Proteomes" id="UP000887540">
    <property type="component" value="Unplaced"/>
</dbReference>
<dbReference type="PROSITE" id="PS50262">
    <property type="entry name" value="G_PROTEIN_RECEP_F1_2"/>
    <property type="match status" value="1"/>
</dbReference>
<evidence type="ECO:0000313" key="7">
    <source>
        <dbReference type="Proteomes" id="UP000887540"/>
    </source>
</evidence>
<keyword evidence="3 5" id="KW-1133">Transmembrane helix</keyword>
<dbReference type="PANTHER" id="PTHR46895">
    <property type="entry name" value="PROTEIN CBG20548-RELATED"/>
    <property type="match status" value="1"/>
</dbReference>
<feature type="domain" description="G-protein coupled receptors family 1 profile" evidence="6">
    <location>
        <begin position="1"/>
        <end position="169"/>
    </location>
</feature>
<evidence type="ECO:0000259" key="6">
    <source>
        <dbReference type="PROSITE" id="PS50262"/>
    </source>
</evidence>
<dbReference type="WBParaSite" id="ACRNAN_Path_457.g1736.t1">
    <property type="protein sequence ID" value="ACRNAN_Path_457.g1736.t1"/>
    <property type="gene ID" value="ACRNAN_Path_457.g1736"/>
</dbReference>
<keyword evidence="4 5" id="KW-0472">Membrane</keyword>
<feature type="transmembrane region" description="Helical" evidence="5">
    <location>
        <begin position="110"/>
        <end position="132"/>
    </location>
</feature>
<evidence type="ECO:0000256" key="4">
    <source>
        <dbReference type="ARBA" id="ARBA00023136"/>
    </source>
</evidence>
<dbReference type="GO" id="GO:0016020">
    <property type="term" value="C:membrane"/>
    <property type="evidence" value="ECO:0007669"/>
    <property type="project" value="UniProtKB-SubCell"/>
</dbReference>
<name>A0A914C6Z7_9BILA</name>
<evidence type="ECO:0000256" key="5">
    <source>
        <dbReference type="SAM" id="Phobius"/>
    </source>
</evidence>
<feature type="transmembrane region" description="Helical" evidence="5">
    <location>
        <begin position="51"/>
        <end position="75"/>
    </location>
</feature>
<evidence type="ECO:0000256" key="1">
    <source>
        <dbReference type="ARBA" id="ARBA00004370"/>
    </source>
</evidence>
<keyword evidence="7" id="KW-1185">Reference proteome</keyword>
<dbReference type="InterPro" id="IPR017452">
    <property type="entry name" value="GPCR_Rhodpsn_7TM"/>
</dbReference>
<dbReference type="AlphaFoldDB" id="A0A914C6Z7"/>
<dbReference type="SUPFAM" id="SSF81321">
    <property type="entry name" value="Family A G protein-coupled receptor-like"/>
    <property type="match status" value="1"/>
</dbReference>
<evidence type="ECO:0000256" key="2">
    <source>
        <dbReference type="ARBA" id="ARBA00022692"/>
    </source>
</evidence>
<dbReference type="PANTHER" id="PTHR46895:SF1">
    <property type="entry name" value="G-PROTEIN COUPLED RECEPTORS FAMILY 1 PROFILE DOMAIN-CONTAINING PROTEIN"/>
    <property type="match status" value="1"/>
</dbReference>
<dbReference type="Gene3D" id="1.20.1070.10">
    <property type="entry name" value="Rhodopsin 7-helix transmembrane proteins"/>
    <property type="match status" value="1"/>
</dbReference>
<evidence type="ECO:0000313" key="8">
    <source>
        <dbReference type="WBParaSite" id="ACRNAN_Path_457.g1736.t1"/>
    </source>
</evidence>
<proteinExistence type="predicted"/>
<comment type="subcellular location">
    <subcellularLocation>
        <location evidence="1">Membrane</location>
    </subcellularLocation>
</comment>
<evidence type="ECO:0000256" key="3">
    <source>
        <dbReference type="ARBA" id="ARBA00022989"/>
    </source>
</evidence>
<reference evidence="8" key="1">
    <citation type="submission" date="2022-11" db="UniProtKB">
        <authorList>
            <consortium name="WormBaseParasite"/>
        </authorList>
    </citation>
    <scope>IDENTIFICATION</scope>
</reference>
<protein>
    <submittedName>
        <fullName evidence="8">G-protein coupled receptors family 1 profile domain-containing protein</fullName>
    </submittedName>
</protein>
<keyword evidence="2 5" id="KW-0812">Transmembrane</keyword>